<dbReference type="AlphaFoldDB" id="A0A2P6SQS0"/>
<dbReference type="Gramene" id="PRQ61034">
    <property type="protein sequence ID" value="PRQ61034"/>
    <property type="gene ID" value="RchiOBHm_Chr0c11g0499491"/>
</dbReference>
<comment type="caution">
    <text evidence="2">The sequence shown here is derived from an EMBL/GenBank/DDBJ whole genome shotgun (WGS) entry which is preliminary data.</text>
</comment>
<evidence type="ECO:0000256" key="1">
    <source>
        <dbReference type="SAM" id="SignalP"/>
    </source>
</evidence>
<reference evidence="2 3" key="1">
    <citation type="journal article" date="2018" name="Nat. Genet.">
        <title>The Rosa genome provides new insights in the design of modern roses.</title>
        <authorList>
            <person name="Bendahmane M."/>
        </authorList>
    </citation>
    <scope>NUCLEOTIDE SEQUENCE [LARGE SCALE GENOMIC DNA]</scope>
    <source>
        <strain evidence="3">cv. Old Blush</strain>
    </source>
</reference>
<dbReference type="Proteomes" id="UP000238479">
    <property type="component" value="Unassembled WGS sequence"/>
</dbReference>
<organism evidence="2 3">
    <name type="scientific">Rosa chinensis</name>
    <name type="common">China rose</name>
    <dbReference type="NCBI Taxonomy" id="74649"/>
    <lineage>
        <taxon>Eukaryota</taxon>
        <taxon>Viridiplantae</taxon>
        <taxon>Streptophyta</taxon>
        <taxon>Embryophyta</taxon>
        <taxon>Tracheophyta</taxon>
        <taxon>Spermatophyta</taxon>
        <taxon>Magnoliopsida</taxon>
        <taxon>eudicotyledons</taxon>
        <taxon>Gunneridae</taxon>
        <taxon>Pentapetalae</taxon>
        <taxon>rosids</taxon>
        <taxon>fabids</taxon>
        <taxon>Rosales</taxon>
        <taxon>Rosaceae</taxon>
        <taxon>Rosoideae</taxon>
        <taxon>Rosoideae incertae sedis</taxon>
        <taxon>Rosa</taxon>
    </lineage>
</organism>
<evidence type="ECO:0000313" key="3">
    <source>
        <dbReference type="Proteomes" id="UP000238479"/>
    </source>
</evidence>
<evidence type="ECO:0000313" key="2">
    <source>
        <dbReference type="EMBL" id="PRQ61034.1"/>
    </source>
</evidence>
<proteinExistence type="predicted"/>
<sequence>MRKGQVFCFCFVAVHLSFIAIPHPGFAPYRPCIVLESNLASSLVNARKLYYSALKSL</sequence>
<keyword evidence="3" id="KW-1185">Reference proteome</keyword>
<feature type="signal peptide" evidence="1">
    <location>
        <begin position="1"/>
        <end position="19"/>
    </location>
</feature>
<accession>A0A2P6SQS0</accession>
<gene>
    <name evidence="2" type="ORF">RchiOBHm_Chr0c11g0499491</name>
</gene>
<keyword evidence="1" id="KW-0732">Signal</keyword>
<protein>
    <submittedName>
        <fullName evidence="2">Uncharacterized protein</fullName>
    </submittedName>
</protein>
<dbReference type="EMBL" id="PDCK01000011">
    <property type="protein sequence ID" value="PRQ61034.1"/>
    <property type="molecule type" value="Genomic_DNA"/>
</dbReference>
<feature type="chain" id="PRO_5015138894" evidence="1">
    <location>
        <begin position="20"/>
        <end position="57"/>
    </location>
</feature>
<name>A0A2P6SQS0_ROSCH</name>